<keyword evidence="3" id="KW-1185">Reference proteome</keyword>
<evidence type="ECO:0000313" key="2">
    <source>
        <dbReference type="EMBL" id="GBG72621.1"/>
    </source>
</evidence>
<evidence type="ECO:0000313" key="3">
    <source>
        <dbReference type="Proteomes" id="UP000265515"/>
    </source>
</evidence>
<sequence length="112" mass="12837">MGRGYGGWLWRVTGLVVVVIMLCMMGKEAQMANAQALEADMSNFVGMRTFQDLERGENGLEFAASHRRRLYEASGYSWMDRAYRQQRPYGGGYYGNGPYGARNNYGYGRRYF</sequence>
<keyword evidence="1" id="KW-1133">Transmembrane helix</keyword>
<comment type="caution">
    <text evidence="2">The sequence shown here is derived from an EMBL/GenBank/DDBJ whole genome shotgun (WGS) entry which is preliminary data.</text>
</comment>
<gene>
    <name evidence="2" type="ORF">CBR_g12194</name>
</gene>
<keyword evidence="1" id="KW-0812">Transmembrane</keyword>
<reference evidence="2 3" key="1">
    <citation type="journal article" date="2018" name="Cell">
        <title>The Chara Genome: Secondary Complexity and Implications for Plant Terrestrialization.</title>
        <authorList>
            <person name="Nishiyama T."/>
            <person name="Sakayama H."/>
            <person name="Vries J.D."/>
            <person name="Buschmann H."/>
            <person name="Saint-Marcoux D."/>
            <person name="Ullrich K.K."/>
            <person name="Haas F.B."/>
            <person name="Vanderstraeten L."/>
            <person name="Becker D."/>
            <person name="Lang D."/>
            <person name="Vosolsobe S."/>
            <person name="Rombauts S."/>
            <person name="Wilhelmsson P.K.I."/>
            <person name="Janitza P."/>
            <person name="Kern R."/>
            <person name="Heyl A."/>
            <person name="Rumpler F."/>
            <person name="Villalobos L.I.A.C."/>
            <person name="Clay J.M."/>
            <person name="Skokan R."/>
            <person name="Toyoda A."/>
            <person name="Suzuki Y."/>
            <person name="Kagoshima H."/>
            <person name="Schijlen E."/>
            <person name="Tajeshwar N."/>
            <person name="Catarino B."/>
            <person name="Hetherington A.J."/>
            <person name="Saltykova A."/>
            <person name="Bonnot C."/>
            <person name="Breuninger H."/>
            <person name="Symeonidi A."/>
            <person name="Radhakrishnan G.V."/>
            <person name="Van Nieuwerburgh F."/>
            <person name="Deforce D."/>
            <person name="Chang C."/>
            <person name="Karol K.G."/>
            <person name="Hedrich R."/>
            <person name="Ulvskov P."/>
            <person name="Glockner G."/>
            <person name="Delwiche C.F."/>
            <person name="Petrasek J."/>
            <person name="Van de Peer Y."/>
            <person name="Friml J."/>
            <person name="Beilby M."/>
            <person name="Dolan L."/>
            <person name="Kohara Y."/>
            <person name="Sugano S."/>
            <person name="Fujiyama A."/>
            <person name="Delaux P.-M."/>
            <person name="Quint M."/>
            <person name="TheiBen G."/>
            <person name="Hagemann M."/>
            <person name="Harholt J."/>
            <person name="Dunand C."/>
            <person name="Zachgo S."/>
            <person name="Langdale J."/>
            <person name="Maumus F."/>
            <person name="Straeten D.V.D."/>
            <person name="Gould S.B."/>
            <person name="Rensing S.A."/>
        </authorList>
    </citation>
    <scope>NUCLEOTIDE SEQUENCE [LARGE SCALE GENOMIC DNA]</scope>
    <source>
        <strain evidence="2 3">S276</strain>
    </source>
</reference>
<proteinExistence type="predicted"/>
<dbReference type="EMBL" id="BFEA01000169">
    <property type="protein sequence ID" value="GBG72621.1"/>
    <property type="molecule type" value="Genomic_DNA"/>
</dbReference>
<dbReference type="Gramene" id="GBG72621">
    <property type="protein sequence ID" value="GBG72621"/>
    <property type="gene ID" value="CBR_g12194"/>
</dbReference>
<protein>
    <submittedName>
        <fullName evidence="2">Uncharacterized protein</fullName>
    </submittedName>
</protein>
<accession>A0A388KRC6</accession>
<name>A0A388KRC6_CHABU</name>
<dbReference type="Proteomes" id="UP000265515">
    <property type="component" value="Unassembled WGS sequence"/>
</dbReference>
<dbReference type="AlphaFoldDB" id="A0A388KRC6"/>
<evidence type="ECO:0000256" key="1">
    <source>
        <dbReference type="SAM" id="Phobius"/>
    </source>
</evidence>
<organism evidence="2 3">
    <name type="scientific">Chara braunii</name>
    <name type="common">Braun's stonewort</name>
    <dbReference type="NCBI Taxonomy" id="69332"/>
    <lineage>
        <taxon>Eukaryota</taxon>
        <taxon>Viridiplantae</taxon>
        <taxon>Streptophyta</taxon>
        <taxon>Charophyceae</taxon>
        <taxon>Charales</taxon>
        <taxon>Characeae</taxon>
        <taxon>Chara</taxon>
    </lineage>
</organism>
<feature type="transmembrane region" description="Helical" evidence="1">
    <location>
        <begin position="6"/>
        <end position="25"/>
    </location>
</feature>
<keyword evidence="1" id="KW-0472">Membrane</keyword>